<dbReference type="GO" id="GO:0005737">
    <property type="term" value="C:cytoplasm"/>
    <property type="evidence" value="ECO:0007669"/>
    <property type="project" value="UniProtKB-SubCell"/>
</dbReference>
<dbReference type="Pfam" id="PF10189">
    <property type="entry name" value="Ints3_N"/>
    <property type="match status" value="1"/>
</dbReference>
<evidence type="ECO:0000313" key="9">
    <source>
        <dbReference type="EMBL" id="KAI3838070.1"/>
    </source>
</evidence>
<feature type="domain" description="Ints3-like C-terminal" evidence="8">
    <location>
        <begin position="912"/>
        <end position="1103"/>
    </location>
</feature>
<keyword evidence="10" id="KW-1185">Reference proteome</keyword>
<comment type="similarity">
    <text evidence="3">Belongs to the Integrator subunit 3 family.</text>
</comment>
<dbReference type="GO" id="GO:0005634">
    <property type="term" value="C:nucleus"/>
    <property type="evidence" value="ECO:0007669"/>
    <property type="project" value="UniProtKB-SubCell"/>
</dbReference>
<gene>
    <name evidence="9" type="ORF">MKW98_009021</name>
</gene>
<reference evidence="9" key="1">
    <citation type="submission" date="2022-04" db="EMBL/GenBank/DDBJ databases">
        <title>A functionally conserved STORR gene fusion in Papaver species that diverged 16.8 million years ago.</title>
        <authorList>
            <person name="Catania T."/>
        </authorList>
    </citation>
    <scope>NUCLEOTIDE SEQUENCE</scope>
    <source>
        <strain evidence="9">S-188037</strain>
    </source>
</reference>
<comment type="caution">
    <text evidence="9">The sequence shown here is derived from an EMBL/GenBank/DDBJ whole genome shotgun (WGS) entry which is preliminary data.</text>
</comment>
<dbReference type="EMBL" id="JAJJMB010017528">
    <property type="protein sequence ID" value="KAI3838070.1"/>
    <property type="molecule type" value="Genomic_DNA"/>
</dbReference>
<keyword evidence="4" id="KW-0963">Cytoplasm</keyword>
<evidence type="ECO:0000256" key="6">
    <source>
        <dbReference type="SAM" id="Phobius"/>
    </source>
</evidence>
<keyword evidence="6" id="KW-0812">Transmembrane</keyword>
<evidence type="ECO:0000256" key="3">
    <source>
        <dbReference type="ARBA" id="ARBA00006130"/>
    </source>
</evidence>
<organism evidence="9 10">
    <name type="scientific">Papaver atlanticum</name>
    <dbReference type="NCBI Taxonomy" id="357466"/>
    <lineage>
        <taxon>Eukaryota</taxon>
        <taxon>Viridiplantae</taxon>
        <taxon>Streptophyta</taxon>
        <taxon>Embryophyta</taxon>
        <taxon>Tracheophyta</taxon>
        <taxon>Spermatophyta</taxon>
        <taxon>Magnoliopsida</taxon>
        <taxon>Ranunculales</taxon>
        <taxon>Papaveraceae</taxon>
        <taxon>Papaveroideae</taxon>
        <taxon>Papaver</taxon>
    </lineage>
</organism>
<protein>
    <recommendedName>
        <fullName evidence="11">Integrator complex subunit 3</fullName>
    </recommendedName>
</protein>
<evidence type="ECO:0000256" key="4">
    <source>
        <dbReference type="ARBA" id="ARBA00022490"/>
    </source>
</evidence>
<evidence type="ECO:0008006" key="11">
    <source>
        <dbReference type="Google" id="ProtNLM"/>
    </source>
</evidence>
<sequence length="1133" mass="129037">MKRRQRENLCVAAVYARCNEYKSRGVHPFCFKSPGYAKRRFRRLLLLFFWVLLAVASLFHRHYRPPAHQRSRWFIQVMLFIPLKLIRESLTMASKLFHISTHQAENLTEISLREAFQLLETQLRPPFSLKIPSPSEYLELNRAIVYGILTEPHFANVHFTHLNAIVIDGYASALNLILKLVYESYSKLLETVKLNLIWVTSKLVEVSAVGIDNLVVGLLRQIVGGDISEGNLWLCMELLKLCLNKFELLLEEPLILTSALYAYLRLLADHCRSSGNQKLENLKKLEIDFCVRMLRKHFQICLRIGRDLVRLLQDLVYVPEFRAVWKDLLSNPLEFRTPEFSDISQLYCLRTSSRYFLLRISPEMETQLRFLLTHVRWGHQKRYQEWFARKFLCRDEGNSVICDIVRFICCAHHPPNEIIQSDVISRWAVIGWLLKCCRKNYIEANTKLALFYDWLFFDERTDNVMNIEPGILLIMNSVPRYIDMTQTLIEFMFLLMDNYDVQRKNLTVRGLSTAFRVLLKKGVVQSLDALTSSSLISPLLKQRLAFVVSNSSSEAILNAPADSLLYCSLQPSSEPNPANVEPETLFSGDSHLEGCVQKPTANLPHCSLEPSKLPSPSSVETQTSVMIDSNLKDLAHKSTTSAPCSSLLAVNLLSLSNLQSQTSSSNAETEKSLPPEVRIYKRRRVTGAINDALPLSDKSRTLLGSLVTAKRNPLSIIEELLRSLGDSIKTSRMAGLQTLEKILFLYANLTSEVPDNANTGDFDLTPQVVASRITEAFKSNRYEMFKPLKCPQELKYDDEINSATAVITSVFFFAQKKRIKEMILFWSRNGYLVGPRLLSYASRLFSEAHISCLRNLVGEQSSVNINIPETSFLKHHIDSYISFSKAEGIDPSSTEVSASKLDAKLVIDLVEGTFASYRNFISSTDRSQGKEDSSLSKLLLSDVLSYSGWNTKRLTTVLCSMFACLSDLCTSKEEFVLFLLEKLDYVELVTLQFQICLRRFSVFGEDTKLISNLIKSSLNWEIMKQKKLWGLLTSELAGLKVHVEKVAADCLDVFDPSVHSVAVEGLFDLCCRLAPTTELVGTMISLRDNSVTDKLGLTLEYEWPDSLCCMQQGRTTLLEMLRILRYFVELRNS</sequence>
<evidence type="ECO:0000259" key="7">
    <source>
        <dbReference type="Pfam" id="PF10189"/>
    </source>
</evidence>
<dbReference type="PANTHER" id="PTHR13587">
    <property type="entry name" value="INTEGRATOR COMPLEX SUBUNIT 3"/>
    <property type="match status" value="1"/>
</dbReference>
<dbReference type="InterPro" id="IPR019333">
    <property type="entry name" value="INTS3_N"/>
</dbReference>
<name>A0AAD4RXZ1_9MAGN</name>
<dbReference type="InterPro" id="IPR045334">
    <property type="entry name" value="INTS3"/>
</dbReference>
<keyword evidence="5" id="KW-0539">Nucleus</keyword>
<dbReference type="Proteomes" id="UP001202328">
    <property type="component" value="Unassembled WGS sequence"/>
</dbReference>
<feature type="domain" description="Integrator complex subunit 3 N-terminal" evidence="7">
    <location>
        <begin position="136"/>
        <end position="543"/>
    </location>
</feature>
<feature type="transmembrane region" description="Helical" evidence="6">
    <location>
        <begin position="44"/>
        <end position="63"/>
    </location>
</feature>
<evidence type="ECO:0000313" key="10">
    <source>
        <dbReference type="Proteomes" id="UP001202328"/>
    </source>
</evidence>
<dbReference type="AlphaFoldDB" id="A0AAD4RXZ1"/>
<dbReference type="InterPro" id="IPR056518">
    <property type="entry name" value="HEAT_Ints3_C"/>
</dbReference>
<evidence type="ECO:0000256" key="1">
    <source>
        <dbReference type="ARBA" id="ARBA00004123"/>
    </source>
</evidence>
<evidence type="ECO:0000256" key="5">
    <source>
        <dbReference type="ARBA" id="ARBA00023242"/>
    </source>
</evidence>
<dbReference type="Pfam" id="PF24566">
    <property type="entry name" value="HEAT_Ints3_C"/>
    <property type="match status" value="1"/>
</dbReference>
<keyword evidence="6" id="KW-1133">Transmembrane helix</keyword>
<accession>A0AAD4RXZ1</accession>
<evidence type="ECO:0000259" key="8">
    <source>
        <dbReference type="Pfam" id="PF24566"/>
    </source>
</evidence>
<comment type="subcellular location">
    <subcellularLocation>
        <location evidence="2">Cytoplasm</location>
    </subcellularLocation>
    <subcellularLocation>
        <location evidence="1">Nucleus</location>
    </subcellularLocation>
</comment>
<keyword evidence="6" id="KW-0472">Membrane</keyword>
<dbReference type="PANTHER" id="PTHR13587:SF7">
    <property type="entry name" value="INTEGRATOR COMPLEX SUBUNIT 3"/>
    <property type="match status" value="1"/>
</dbReference>
<proteinExistence type="inferred from homology"/>
<evidence type="ECO:0000256" key="2">
    <source>
        <dbReference type="ARBA" id="ARBA00004496"/>
    </source>
</evidence>